<comment type="caution">
    <text evidence="5">The sequence shown here is derived from an EMBL/GenBank/DDBJ whole genome shotgun (WGS) entry which is preliminary data.</text>
</comment>
<dbReference type="AlphaFoldDB" id="A0A2A4YZ60"/>
<evidence type="ECO:0000256" key="1">
    <source>
        <dbReference type="ARBA" id="ARBA00023015"/>
    </source>
</evidence>
<dbReference type="SUPFAM" id="SSF46785">
    <property type="entry name" value="Winged helix' DNA-binding domain"/>
    <property type="match status" value="1"/>
</dbReference>
<dbReference type="InterPro" id="IPR019887">
    <property type="entry name" value="Tscrpt_reg_AsnC/Lrp_C"/>
</dbReference>
<dbReference type="CDD" id="cd00090">
    <property type="entry name" value="HTH_ARSR"/>
    <property type="match status" value="1"/>
</dbReference>
<dbReference type="InterPro" id="IPR011008">
    <property type="entry name" value="Dimeric_a/b-barrel"/>
</dbReference>
<dbReference type="Gene3D" id="1.10.10.10">
    <property type="entry name" value="Winged helix-like DNA-binding domain superfamily/Winged helix DNA-binding domain"/>
    <property type="match status" value="1"/>
</dbReference>
<sequence>MNNPKIDKTEIKLLHSLQDNCRRGLQDIADSVGSSASSLWRRLKNLEQTGIIERYSIFINHRKLGIKETVFVRVRLDKHQDEYIEKFTTLVKNSECILECYATSGEFDYLLKIIAVDIRQFHRFLKNTILKQDYISHTNTLITLDILKENTPISLDILDM</sequence>
<dbReference type="InterPro" id="IPR011991">
    <property type="entry name" value="ArsR-like_HTH"/>
</dbReference>
<name>A0A2A4YZ60_9PROT</name>
<reference evidence="5" key="2">
    <citation type="journal article" date="2018" name="ISME J.">
        <title>A dynamic microbial community with high functional redundancy inhabits the cold, oxic subseafloor aquifer.</title>
        <authorList>
            <person name="Tully B.J."/>
            <person name="Wheat C.G."/>
            <person name="Glazer B.T."/>
            <person name="Huber J.A."/>
        </authorList>
    </citation>
    <scope>NUCLEOTIDE SEQUENCE</scope>
    <source>
        <strain evidence="5">NORP83</strain>
    </source>
</reference>
<dbReference type="PRINTS" id="PR00033">
    <property type="entry name" value="HTHASNC"/>
</dbReference>
<proteinExistence type="predicted"/>
<dbReference type="SMART" id="SM00344">
    <property type="entry name" value="HTH_ASNC"/>
    <property type="match status" value="1"/>
</dbReference>
<dbReference type="PANTHER" id="PTHR30154:SF34">
    <property type="entry name" value="TRANSCRIPTIONAL REGULATOR AZLB"/>
    <property type="match status" value="1"/>
</dbReference>
<feature type="domain" description="HTH asnC-type" evidence="4">
    <location>
        <begin position="6"/>
        <end position="67"/>
    </location>
</feature>
<keyword evidence="3" id="KW-0804">Transcription</keyword>
<dbReference type="GO" id="GO:0006355">
    <property type="term" value="P:regulation of DNA-templated transcription"/>
    <property type="evidence" value="ECO:0007669"/>
    <property type="project" value="UniProtKB-ARBA"/>
</dbReference>
<dbReference type="GO" id="GO:0005829">
    <property type="term" value="C:cytosol"/>
    <property type="evidence" value="ECO:0007669"/>
    <property type="project" value="TreeGrafter"/>
</dbReference>
<dbReference type="PROSITE" id="PS50956">
    <property type="entry name" value="HTH_ASNC_2"/>
    <property type="match status" value="1"/>
</dbReference>
<dbReference type="InterPro" id="IPR019885">
    <property type="entry name" value="Tscrpt_reg_HTH_AsnC-type_CS"/>
</dbReference>
<accession>A0A2A4YZ60</accession>
<dbReference type="InterPro" id="IPR019888">
    <property type="entry name" value="Tscrpt_reg_AsnC-like"/>
</dbReference>
<dbReference type="PROSITE" id="PS00519">
    <property type="entry name" value="HTH_ASNC_1"/>
    <property type="match status" value="1"/>
</dbReference>
<dbReference type="GO" id="GO:0043565">
    <property type="term" value="F:sequence-specific DNA binding"/>
    <property type="evidence" value="ECO:0007669"/>
    <property type="project" value="InterPro"/>
</dbReference>
<evidence type="ECO:0000256" key="2">
    <source>
        <dbReference type="ARBA" id="ARBA00023125"/>
    </source>
</evidence>
<dbReference type="Pfam" id="PF13412">
    <property type="entry name" value="HTH_24"/>
    <property type="match status" value="1"/>
</dbReference>
<reference key="1">
    <citation type="submission" date="2017-08" db="EMBL/GenBank/DDBJ databases">
        <title>A dynamic microbial community with high functional redundancy inhabits the cold, oxic subseafloor aquifer.</title>
        <authorList>
            <person name="Tully B.J."/>
            <person name="Wheat C.G."/>
            <person name="Glazer B.T."/>
            <person name="Huber J.A."/>
        </authorList>
    </citation>
    <scope>NUCLEOTIDE SEQUENCE [LARGE SCALE GENOMIC DNA]</scope>
</reference>
<dbReference type="PANTHER" id="PTHR30154">
    <property type="entry name" value="LEUCINE-RESPONSIVE REGULATORY PROTEIN"/>
    <property type="match status" value="1"/>
</dbReference>
<organism evidence="5">
    <name type="scientific">OCS116 cluster bacterium</name>
    <dbReference type="NCBI Taxonomy" id="2030921"/>
    <lineage>
        <taxon>Bacteria</taxon>
        <taxon>Pseudomonadati</taxon>
        <taxon>Pseudomonadota</taxon>
        <taxon>Alphaproteobacteria</taxon>
        <taxon>OCS116 cluster</taxon>
    </lineage>
</organism>
<protein>
    <recommendedName>
        <fullName evidence="4">HTH asnC-type domain-containing protein</fullName>
    </recommendedName>
</protein>
<dbReference type="SUPFAM" id="SSF54909">
    <property type="entry name" value="Dimeric alpha+beta barrel"/>
    <property type="match status" value="1"/>
</dbReference>
<evidence type="ECO:0000256" key="3">
    <source>
        <dbReference type="ARBA" id="ARBA00023163"/>
    </source>
</evidence>
<keyword evidence="2" id="KW-0238">DNA-binding</keyword>
<dbReference type="EMBL" id="NVUS01000013">
    <property type="protein sequence ID" value="PCJ00025.1"/>
    <property type="molecule type" value="Genomic_DNA"/>
</dbReference>
<dbReference type="Pfam" id="PF01037">
    <property type="entry name" value="AsnC_trans_reg"/>
    <property type="match status" value="1"/>
</dbReference>
<evidence type="ECO:0000313" key="5">
    <source>
        <dbReference type="EMBL" id="PCJ00025.1"/>
    </source>
</evidence>
<dbReference type="Gene3D" id="3.30.70.920">
    <property type="match status" value="1"/>
</dbReference>
<dbReference type="InterPro" id="IPR036388">
    <property type="entry name" value="WH-like_DNA-bd_sf"/>
</dbReference>
<evidence type="ECO:0000259" key="4">
    <source>
        <dbReference type="PROSITE" id="PS50956"/>
    </source>
</evidence>
<gene>
    <name evidence="5" type="ORF">COB13_10545</name>
</gene>
<dbReference type="InterPro" id="IPR036390">
    <property type="entry name" value="WH_DNA-bd_sf"/>
</dbReference>
<dbReference type="GO" id="GO:0043200">
    <property type="term" value="P:response to amino acid"/>
    <property type="evidence" value="ECO:0007669"/>
    <property type="project" value="TreeGrafter"/>
</dbReference>
<dbReference type="InterPro" id="IPR000485">
    <property type="entry name" value="AsnC-type_HTH_dom"/>
</dbReference>
<keyword evidence="1" id="KW-0805">Transcription regulation</keyword>